<evidence type="ECO:0000313" key="3">
    <source>
        <dbReference type="Proteomes" id="UP000051562"/>
    </source>
</evidence>
<dbReference type="Proteomes" id="UP000051562">
    <property type="component" value="Unassembled WGS sequence"/>
</dbReference>
<sequence>MANRHRGEAALLVEGEALPMRLTLGALAELEQAFAVDSLPALGERFVTGRLSAGDIIRILAAGLRGAGRAIRDEDVAGLSFDGGLNGAIKAAIALLEATFGDDGEARPPQPPEA</sequence>
<dbReference type="STRING" id="53254.SAMN05660750_02807"/>
<protein>
    <submittedName>
        <fullName evidence="2">Phage tail tube protein, GTA-gp10</fullName>
    </submittedName>
</protein>
<name>A0A0Q3PE75_9HYPH</name>
<dbReference type="AlphaFoldDB" id="A0A0Q3PE75"/>
<dbReference type="EMBL" id="LMAR01000082">
    <property type="protein sequence ID" value="KQK28054.1"/>
    <property type="molecule type" value="Genomic_DNA"/>
</dbReference>
<dbReference type="Proteomes" id="UP000190130">
    <property type="component" value="Unassembled WGS sequence"/>
</dbReference>
<dbReference type="EMBL" id="FUYX01000007">
    <property type="protein sequence ID" value="SKB88675.1"/>
    <property type="molecule type" value="Genomic_DNA"/>
</dbReference>
<gene>
    <name evidence="1" type="ORF">ARD30_23410</name>
    <name evidence="2" type="ORF">SAMN05660750_02807</name>
</gene>
<organism evidence="1 3">
    <name type="scientific">Bosea thiooxidans</name>
    <dbReference type="NCBI Taxonomy" id="53254"/>
    <lineage>
        <taxon>Bacteria</taxon>
        <taxon>Pseudomonadati</taxon>
        <taxon>Pseudomonadota</taxon>
        <taxon>Alphaproteobacteria</taxon>
        <taxon>Hyphomicrobiales</taxon>
        <taxon>Boseaceae</taxon>
        <taxon>Bosea</taxon>
    </lineage>
</organism>
<dbReference type="InterPro" id="IPR021791">
    <property type="entry name" value="Phage_TAC_11"/>
</dbReference>
<proteinExistence type="predicted"/>
<dbReference type="Pfam" id="PF11836">
    <property type="entry name" value="Phage_TAC_11"/>
    <property type="match status" value="1"/>
</dbReference>
<reference evidence="1 3" key="1">
    <citation type="submission" date="2015-10" db="EMBL/GenBank/DDBJ databases">
        <title>Draft genome of Bosea thiooxidans.</title>
        <authorList>
            <person name="Wang X."/>
        </authorList>
    </citation>
    <scope>NUCLEOTIDE SEQUENCE [LARGE SCALE GENOMIC DNA]</scope>
    <source>
        <strain evidence="1 3">CGMCC 9174</strain>
    </source>
</reference>
<accession>A0A0Q3PE75</accession>
<dbReference type="RefSeq" id="WP_055730589.1">
    <property type="nucleotide sequence ID" value="NZ_FUYX01000007.1"/>
</dbReference>
<reference evidence="2 4" key="2">
    <citation type="submission" date="2017-02" db="EMBL/GenBank/DDBJ databases">
        <authorList>
            <person name="Peterson S.W."/>
        </authorList>
    </citation>
    <scope>NUCLEOTIDE SEQUENCE [LARGE SCALE GENOMIC DNA]</scope>
    <source>
        <strain evidence="2 4">DSM 9653</strain>
    </source>
</reference>
<evidence type="ECO:0000313" key="4">
    <source>
        <dbReference type="Proteomes" id="UP000190130"/>
    </source>
</evidence>
<evidence type="ECO:0000313" key="2">
    <source>
        <dbReference type="EMBL" id="SKB88675.1"/>
    </source>
</evidence>
<dbReference type="OrthoDB" id="7206814at2"/>
<evidence type="ECO:0000313" key="1">
    <source>
        <dbReference type="EMBL" id="KQK28054.1"/>
    </source>
</evidence>
<keyword evidence="3" id="KW-1185">Reference proteome</keyword>